<evidence type="ECO:0000259" key="1">
    <source>
        <dbReference type="Pfam" id="PF01526"/>
    </source>
</evidence>
<organism evidence="2 3">
    <name type="scientific">Herpetosiphon gulosus</name>
    <dbReference type="NCBI Taxonomy" id="1973496"/>
    <lineage>
        <taxon>Bacteria</taxon>
        <taxon>Bacillati</taxon>
        <taxon>Chloroflexota</taxon>
        <taxon>Chloroflexia</taxon>
        <taxon>Herpetosiphonales</taxon>
        <taxon>Herpetosiphonaceae</taxon>
        <taxon>Herpetosiphon</taxon>
    </lineage>
</organism>
<name>A0ABP9X895_9CHLR</name>
<accession>A0ABP9X895</accession>
<reference evidence="2 3" key="1">
    <citation type="submission" date="2024-02" db="EMBL/GenBank/DDBJ databases">
        <title>Herpetosiphon gulosus NBRC 112829.</title>
        <authorList>
            <person name="Ichikawa N."/>
            <person name="Katano-Makiyama Y."/>
            <person name="Hidaka K."/>
        </authorList>
    </citation>
    <scope>NUCLEOTIDE SEQUENCE [LARGE SCALE GENOMIC DNA]</scope>
    <source>
        <strain evidence="2 3">NBRC 112829</strain>
    </source>
</reference>
<dbReference type="RefSeq" id="WP_345725133.1">
    <property type="nucleotide sequence ID" value="NZ_BAABRU010000069.1"/>
</dbReference>
<dbReference type="InterPro" id="IPR002513">
    <property type="entry name" value="Tn3_Tnp_DDE_dom"/>
</dbReference>
<dbReference type="Proteomes" id="UP001428290">
    <property type="component" value="Unassembled WGS sequence"/>
</dbReference>
<comment type="caution">
    <text evidence="2">The sequence shown here is derived from an EMBL/GenBank/DDBJ whole genome shotgun (WGS) entry which is preliminary data.</text>
</comment>
<evidence type="ECO:0000313" key="3">
    <source>
        <dbReference type="Proteomes" id="UP001428290"/>
    </source>
</evidence>
<dbReference type="Pfam" id="PF01526">
    <property type="entry name" value="DDE_Tnp_Tn3"/>
    <property type="match status" value="1"/>
</dbReference>
<proteinExistence type="predicted"/>
<protein>
    <recommendedName>
        <fullName evidence="1">Tn3 transposase DDE domain-containing protein</fullName>
    </recommendedName>
</protein>
<sequence length="188" mass="21689">MSRSQKNTKEEHLFAAMFRGAVRLSPIAEKTVAPDVVIKRFNSYSRKSGLHQALMEIGRAVETVYAARFLEDPELRAENHRNLCHGEAWNSMTRHIFSFNRAIMRENNVEEQERLALSLLLVQNMIVVWNVSHMSRAISHLKQQGFRFDLADLKHTTPLLTSHIRMIPDFILKVEHGQNMNSMIANPI</sequence>
<evidence type="ECO:0000313" key="2">
    <source>
        <dbReference type="EMBL" id="GAA5531589.1"/>
    </source>
</evidence>
<keyword evidence="3" id="KW-1185">Reference proteome</keyword>
<dbReference type="EMBL" id="BAABRU010000069">
    <property type="protein sequence ID" value="GAA5531589.1"/>
    <property type="molecule type" value="Genomic_DNA"/>
</dbReference>
<gene>
    <name evidence="2" type="ORF">Hgul01_05414</name>
</gene>
<feature type="domain" description="Tn3 transposase DDE" evidence="1">
    <location>
        <begin position="27"/>
        <end position="167"/>
    </location>
</feature>